<evidence type="ECO:0000313" key="6">
    <source>
        <dbReference type="Proteomes" id="UP000077202"/>
    </source>
</evidence>
<dbReference type="EMBL" id="AP019868">
    <property type="protein sequence ID" value="BBN05513.1"/>
    <property type="molecule type" value="Genomic_DNA"/>
</dbReference>
<dbReference type="Proteomes" id="UP000077202">
    <property type="component" value="Unassembled WGS sequence"/>
</dbReference>
<evidence type="ECO:0000259" key="3">
    <source>
        <dbReference type="Pfam" id="PF04755"/>
    </source>
</evidence>
<evidence type="ECO:0000313" key="7">
    <source>
        <dbReference type="Proteomes" id="UP001162541"/>
    </source>
</evidence>
<evidence type="ECO:0000256" key="2">
    <source>
        <dbReference type="ARBA" id="ARBA00022640"/>
    </source>
</evidence>
<evidence type="ECO:0000256" key="1">
    <source>
        <dbReference type="ARBA" id="ARBA00004474"/>
    </source>
</evidence>
<reference evidence="7" key="3">
    <citation type="journal article" date="2020" name="Curr. Biol.">
        <title>Chromatin organization in early land plants reveals an ancestral association between H3K27me3, transposons, and constitutive heterochromatin.</title>
        <authorList>
            <person name="Montgomery S.A."/>
            <person name="Tanizawa Y."/>
            <person name="Galik B."/>
            <person name="Wang N."/>
            <person name="Ito T."/>
            <person name="Mochizuki T."/>
            <person name="Akimcheva S."/>
            <person name="Bowman J.L."/>
            <person name="Cognat V."/>
            <person name="Marechal-Drouard L."/>
            <person name="Ekker H."/>
            <person name="Hong S.F."/>
            <person name="Kohchi T."/>
            <person name="Lin S.S."/>
            <person name="Liu L.D."/>
            <person name="Nakamura Y."/>
            <person name="Valeeva L.R."/>
            <person name="Shakirov E.V."/>
            <person name="Shippen D.E."/>
            <person name="Wei W.L."/>
            <person name="Yagura M."/>
            <person name="Yamaoka S."/>
            <person name="Yamato K.T."/>
            <person name="Liu C."/>
            <person name="Berger F."/>
        </authorList>
    </citation>
    <scope>NUCLEOTIDE SEQUENCE [LARGE SCALE GENOMIC DNA]</scope>
    <source>
        <strain evidence="7">Tak-1</strain>
    </source>
</reference>
<feature type="domain" description="Plastid lipid-associated protein/fibrillin conserved" evidence="3">
    <location>
        <begin position="51"/>
        <end position="214"/>
    </location>
</feature>
<dbReference type="AlphaFoldDB" id="A0A176W130"/>
<reference evidence="4" key="2">
    <citation type="journal article" date="2019" name="Curr. Biol.">
        <title>Chromatin organization in early land plants reveals an ancestral association between H3K27me3, transposons, and constitutive heterochromatin.</title>
        <authorList>
            <person name="Montgomery S.A."/>
            <person name="Tanizawa Y."/>
            <person name="Galik B."/>
            <person name="Wang N."/>
            <person name="Ito T."/>
            <person name="Mochizuki T."/>
            <person name="Akimcheva S."/>
            <person name="Bowman J."/>
            <person name="Cognat V."/>
            <person name="Drouard L."/>
            <person name="Ekker H."/>
            <person name="Houng S."/>
            <person name="Kohchi T."/>
            <person name="Lin S."/>
            <person name="Liu L.D."/>
            <person name="Nakamura Y."/>
            <person name="Valeeva L.R."/>
            <person name="Shakirov E.V."/>
            <person name="Shippen D.E."/>
            <person name="Wei W."/>
            <person name="Yagura M."/>
            <person name="Yamaoka S."/>
            <person name="Yamato K.T."/>
            <person name="Liu C."/>
            <person name="Berger F."/>
        </authorList>
    </citation>
    <scope>NUCLEOTIDE SEQUENCE [LARGE SCALE GENOMIC DNA]</scope>
    <source>
        <strain evidence="4">Tak-1</strain>
    </source>
</reference>
<comment type="subcellular location">
    <subcellularLocation>
        <location evidence="1">Plastid</location>
    </subcellularLocation>
</comment>
<dbReference type="EMBL" id="LVLJ01002120">
    <property type="protein sequence ID" value="OAE26739.1"/>
    <property type="molecule type" value="Genomic_DNA"/>
</dbReference>
<proteinExistence type="predicted"/>
<accession>A0A176W130</accession>
<dbReference type="EMBL" id="AP019868">
    <property type="protein sequence ID" value="BBN05512.1"/>
    <property type="molecule type" value="Genomic_DNA"/>
</dbReference>
<dbReference type="Proteomes" id="UP001162541">
    <property type="component" value="Chromosome 3"/>
</dbReference>
<dbReference type="InterPro" id="IPR039633">
    <property type="entry name" value="PAP"/>
</dbReference>
<dbReference type="InterPro" id="IPR006843">
    <property type="entry name" value="PAP/fibrillin_dom"/>
</dbReference>
<evidence type="ECO:0000313" key="5">
    <source>
        <dbReference type="EMBL" id="OAE26739.1"/>
    </source>
</evidence>
<sequence>MATLVTGRSVRLSTPVTHNRVHRGGFSRAGNSSSARASVVRSGAGNVQLVRDDLLGLIAGEERGLRTQNNARKRDEIVKAIDALAELASDTVTTDESLTAAWRMLWTTEKEQLFIVEKAHIFGTEAGDILQIIDVAKNSLKNVITFPPTGLFLVDSSIEVVSSQRVNFKFNGASLKVGDLRIPIPPFGQGWFESVFLDDKIRVAKDIRGDYLVVDRASSIPEGL</sequence>
<keyword evidence="2" id="KW-0934">Plastid</keyword>
<dbReference type="PANTHER" id="PTHR31906">
    <property type="entry name" value="PLASTID-LIPID-ASSOCIATED PROTEIN 4, CHLOROPLASTIC-RELATED"/>
    <property type="match status" value="1"/>
</dbReference>
<organism evidence="5 6">
    <name type="scientific">Marchantia polymorpha subsp. ruderalis</name>
    <dbReference type="NCBI Taxonomy" id="1480154"/>
    <lineage>
        <taxon>Eukaryota</taxon>
        <taxon>Viridiplantae</taxon>
        <taxon>Streptophyta</taxon>
        <taxon>Embryophyta</taxon>
        <taxon>Marchantiophyta</taxon>
        <taxon>Marchantiopsida</taxon>
        <taxon>Marchantiidae</taxon>
        <taxon>Marchantiales</taxon>
        <taxon>Marchantiaceae</taxon>
        <taxon>Marchantia</taxon>
    </lineage>
</organism>
<dbReference type="GO" id="GO:0009536">
    <property type="term" value="C:plastid"/>
    <property type="evidence" value="ECO:0007669"/>
    <property type="project" value="UniProtKB-SubCell"/>
</dbReference>
<evidence type="ECO:0000313" key="4">
    <source>
        <dbReference type="EMBL" id="BBN05512.1"/>
    </source>
</evidence>
<name>A0A176W130_MARPO</name>
<dbReference type="Pfam" id="PF04755">
    <property type="entry name" value="PAP_fibrillin"/>
    <property type="match status" value="1"/>
</dbReference>
<protein>
    <recommendedName>
        <fullName evidence="3">Plastid lipid-associated protein/fibrillin conserved domain-containing protein</fullName>
    </recommendedName>
</protein>
<keyword evidence="6" id="KW-1185">Reference proteome</keyword>
<reference evidence="5 6" key="1">
    <citation type="submission" date="2016-03" db="EMBL/GenBank/DDBJ databases">
        <title>Mechanisms controlling the formation of the plant cell surface in tip-growing cells are functionally conserved among land plants.</title>
        <authorList>
            <person name="Honkanen S."/>
            <person name="Jones V.A."/>
            <person name="Morieri G."/>
            <person name="Champion C."/>
            <person name="Hetherington A.J."/>
            <person name="Kelly S."/>
            <person name="Saint-Marcoux D."/>
            <person name="Proust H."/>
            <person name="Prescott H."/>
            <person name="Dolan L."/>
        </authorList>
    </citation>
    <scope>NUCLEOTIDE SEQUENCE [LARGE SCALE GENOMIC DNA]</scope>
    <source>
        <strain evidence="6">cv. Tak-1 and cv. Tak-2</strain>
        <tissue evidence="5">Whole gametophyte</tissue>
    </source>
</reference>
<gene>
    <name evidence="5" type="ORF">AXG93_2471s1070</name>
    <name evidence="4" type="ORF">Mp_3g13750</name>
</gene>